<reference evidence="1" key="2">
    <citation type="submission" date="2025-09" db="UniProtKB">
        <authorList>
            <consortium name="EnsemblPlants"/>
        </authorList>
    </citation>
    <scope>IDENTIFICATION</scope>
</reference>
<reference evidence="1" key="1">
    <citation type="submission" date="2021-05" db="EMBL/GenBank/DDBJ databases">
        <authorList>
            <person name="Scholz U."/>
            <person name="Mascher M."/>
            <person name="Fiebig A."/>
        </authorList>
    </citation>
    <scope>NUCLEOTIDE SEQUENCE [LARGE SCALE GENOMIC DNA]</scope>
</reference>
<proteinExistence type="predicted"/>
<name>A0ACD5TGT8_AVESA</name>
<accession>A0ACD5TGT8</accession>
<evidence type="ECO:0000313" key="1">
    <source>
        <dbReference type="EnsemblPlants" id="AVESA.00010b.r2.1AG0051920.1.CDS"/>
    </source>
</evidence>
<dbReference type="EnsemblPlants" id="AVESA.00010b.r2.1AG0051920.1">
    <property type="protein sequence ID" value="AVESA.00010b.r2.1AG0051920.1.CDS"/>
    <property type="gene ID" value="AVESA.00010b.r2.1AG0051920"/>
</dbReference>
<protein>
    <submittedName>
        <fullName evidence="1">Uncharacterized protein</fullName>
    </submittedName>
</protein>
<evidence type="ECO:0000313" key="2">
    <source>
        <dbReference type="Proteomes" id="UP001732700"/>
    </source>
</evidence>
<keyword evidence="2" id="KW-1185">Reference proteome</keyword>
<dbReference type="Proteomes" id="UP001732700">
    <property type="component" value="Chromosome 1A"/>
</dbReference>
<organism evidence="1 2">
    <name type="scientific">Avena sativa</name>
    <name type="common">Oat</name>
    <dbReference type="NCBI Taxonomy" id="4498"/>
    <lineage>
        <taxon>Eukaryota</taxon>
        <taxon>Viridiplantae</taxon>
        <taxon>Streptophyta</taxon>
        <taxon>Embryophyta</taxon>
        <taxon>Tracheophyta</taxon>
        <taxon>Spermatophyta</taxon>
        <taxon>Magnoliopsida</taxon>
        <taxon>Liliopsida</taxon>
        <taxon>Poales</taxon>
        <taxon>Poaceae</taxon>
        <taxon>BOP clade</taxon>
        <taxon>Pooideae</taxon>
        <taxon>Poodae</taxon>
        <taxon>Poeae</taxon>
        <taxon>Poeae Chloroplast Group 1 (Aveneae type)</taxon>
        <taxon>Aveninae</taxon>
        <taxon>Avena</taxon>
    </lineage>
</organism>
<sequence>MASLQLDSTLLPCLVFLVSCIFVVATSLRKDGGVRGGAPPPSPWALPIIGNLHQLGRGHHHRKLQALARRHGPLFLLRLGSVPALVVSSPSMADAVLRTQDHDFCSRPQPHTARGTLYGCRDIAFGPYGERWRQLRRIAVVHLLSAKRVDSFRSLRLEEAAGFVERIRAASAREEGGVVDVTELVISLTNTVVSRAAFGNRLGGVEPGMVRHTMKELTELLGTIAVSDVLPWLRWVDWATGLDARVKRTAAELDSLVERTLAEHEASRGNDDDDRDREASDLLDSLLSILKNGDQGFTLDRTDVKALILDMFIGGTDTIYKAIEWTMAELVKNPREMEKVQAEVRGVAGAQGGVVLEEELEKMILLEAAMKEALRLHPPVPLIPHETIQDTRLHGYHIPAKTRVMINAWAIGRENEWWEDAEEFRPQRFTHNSASIDFSGKDSRYIPFGAGRRGCPGIVFGTRLAELTLANMMYHFDWELPNGQDPESFEVLESSGFAPGLKSALILAVTPRMHE</sequence>